<dbReference type="Proteomes" id="UP000006727">
    <property type="component" value="Chromosome 6"/>
</dbReference>
<evidence type="ECO:0000313" key="2">
    <source>
        <dbReference type="Proteomes" id="UP000006727"/>
    </source>
</evidence>
<accession>A0A7I4EDM8</accession>
<keyword evidence="2" id="KW-1185">Reference proteome</keyword>
<dbReference type="EnsemblPlants" id="Pp3c6_26380V3.2">
    <property type="protein sequence ID" value="Pp3c6_26380V3.2"/>
    <property type="gene ID" value="Pp3c6_26380"/>
</dbReference>
<dbReference type="EMBL" id="ABEU02000006">
    <property type="status" value="NOT_ANNOTATED_CDS"/>
    <property type="molecule type" value="Genomic_DNA"/>
</dbReference>
<sequence length="86" mass="10038">MPPIVALFRQHIHSFLPSYSSKSSGGPEKAKATLLRVAFAFLIRTWMCLNLIFHARTKHVEIYYQFIRDIMNFGEISLDYLKIFNS</sequence>
<dbReference type="InParanoid" id="A0A7I4EDM8"/>
<organism evidence="1 2">
    <name type="scientific">Physcomitrium patens</name>
    <name type="common">Spreading-leaved earth moss</name>
    <name type="synonym">Physcomitrella patens</name>
    <dbReference type="NCBI Taxonomy" id="3218"/>
    <lineage>
        <taxon>Eukaryota</taxon>
        <taxon>Viridiplantae</taxon>
        <taxon>Streptophyta</taxon>
        <taxon>Embryophyta</taxon>
        <taxon>Bryophyta</taxon>
        <taxon>Bryophytina</taxon>
        <taxon>Bryopsida</taxon>
        <taxon>Funariidae</taxon>
        <taxon>Funariales</taxon>
        <taxon>Funariaceae</taxon>
        <taxon>Physcomitrium</taxon>
    </lineage>
</organism>
<reference evidence="1 2" key="1">
    <citation type="journal article" date="2008" name="Science">
        <title>The Physcomitrella genome reveals evolutionary insights into the conquest of land by plants.</title>
        <authorList>
            <person name="Rensing S."/>
            <person name="Lang D."/>
            <person name="Zimmer A."/>
            <person name="Terry A."/>
            <person name="Salamov A."/>
            <person name="Shapiro H."/>
            <person name="Nishiyama T."/>
            <person name="Perroud P.-F."/>
            <person name="Lindquist E."/>
            <person name="Kamisugi Y."/>
            <person name="Tanahashi T."/>
            <person name="Sakakibara K."/>
            <person name="Fujita T."/>
            <person name="Oishi K."/>
            <person name="Shin-I T."/>
            <person name="Kuroki Y."/>
            <person name="Toyoda A."/>
            <person name="Suzuki Y."/>
            <person name="Hashimoto A."/>
            <person name="Yamaguchi K."/>
            <person name="Sugano A."/>
            <person name="Kohara Y."/>
            <person name="Fujiyama A."/>
            <person name="Anterola A."/>
            <person name="Aoki S."/>
            <person name="Ashton N."/>
            <person name="Barbazuk W.B."/>
            <person name="Barker E."/>
            <person name="Bennetzen J."/>
            <person name="Bezanilla M."/>
            <person name="Blankenship R."/>
            <person name="Cho S.H."/>
            <person name="Dutcher S."/>
            <person name="Estelle M."/>
            <person name="Fawcett J.A."/>
            <person name="Gundlach H."/>
            <person name="Hanada K."/>
            <person name="Heyl A."/>
            <person name="Hicks K.A."/>
            <person name="Hugh J."/>
            <person name="Lohr M."/>
            <person name="Mayer K."/>
            <person name="Melkozernov A."/>
            <person name="Murata T."/>
            <person name="Nelson D."/>
            <person name="Pils B."/>
            <person name="Prigge M."/>
            <person name="Reiss B."/>
            <person name="Renner T."/>
            <person name="Rombauts S."/>
            <person name="Rushton P."/>
            <person name="Sanderfoot A."/>
            <person name="Schween G."/>
            <person name="Shiu S.-H."/>
            <person name="Stueber K."/>
            <person name="Theodoulou F.L."/>
            <person name="Tu H."/>
            <person name="Van de Peer Y."/>
            <person name="Verrier P.J."/>
            <person name="Waters E."/>
            <person name="Wood A."/>
            <person name="Yang L."/>
            <person name="Cove D."/>
            <person name="Cuming A."/>
            <person name="Hasebe M."/>
            <person name="Lucas S."/>
            <person name="Mishler D.B."/>
            <person name="Reski R."/>
            <person name="Grigoriev I."/>
            <person name="Quatrano R.S."/>
            <person name="Boore J.L."/>
        </authorList>
    </citation>
    <scope>NUCLEOTIDE SEQUENCE [LARGE SCALE GENOMIC DNA]</scope>
    <source>
        <strain evidence="1 2">cv. Gransden 2004</strain>
    </source>
</reference>
<protein>
    <submittedName>
        <fullName evidence="1">Uncharacterized protein</fullName>
    </submittedName>
</protein>
<evidence type="ECO:0000313" key="1">
    <source>
        <dbReference type="EnsemblPlants" id="Pp3c6_26380V3.2"/>
    </source>
</evidence>
<dbReference type="AlphaFoldDB" id="A0A7I4EDM8"/>
<proteinExistence type="predicted"/>
<name>A0A7I4EDM8_PHYPA</name>
<reference evidence="1 2" key="2">
    <citation type="journal article" date="2018" name="Plant J.">
        <title>The Physcomitrella patens chromosome-scale assembly reveals moss genome structure and evolution.</title>
        <authorList>
            <person name="Lang D."/>
            <person name="Ullrich K.K."/>
            <person name="Murat F."/>
            <person name="Fuchs J."/>
            <person name="Jenkins J."/>
            <person name="Haas F.B."/>
            <person name="Piednoel M."/>
            <person name="Gundlach H."/>
            <person name="Van Bel M."/>
            <person name="Meyberg R."/>
            <person name="Vives C."/>
            <person name="Morata J."/>
            <person name="Symeonidi A."/>
            <person name="Hiss M."/>
            <person name="Muchero W."/>
            <person name="Kamisugi Y."/>
            <person name="Saleh O."/>
            <person name="Blanc G."/>
            <person name="Decker E.L."/>
            <person name="van Gessel N."/>
            <person name="Grimwood J."/>
            <person name="Hayes R.D."/>
            <person name="Graham S.W."/>
            <person name="Gunter L.E."/>
            <person name="McDaniel S.F."/>
            <person name="Hoernstein S.N.W."/>
            <person name="Larsson A."/>
            <person name="Li F.W."/>
            <person name="Perroud P.F."/>
            <person name="Phillips J."/>
            <person name="Ranjan P."/>
            <person name="Rokshar D.S."/>
            <person name="Rothfels C.J."/>
            <person name="Schneider L."/>
            <person name="Shu S."/>
            <person name="Stevenson D.W."/>
            <person name="Thummler F."/>
            <person name="Tillich M."/>
            <person name="Villarreal Aguilar J.C."/>
            <person name="Widiez T."/>
            <person name="Wong G.K."/>
            <person name="Wymore A."/>
            <person name="Zhang Y."/>
            <person name="Zimmer A.D."/>
            <person name="Quatrano R.S."/>
            <person name="Mayer K.F.X."/>
            <person name="Goodstein D."/>
            <person name="Casacuberta J.M."/>
            <person name="Vandepoele K."/>
            <person name="Reski R."/>
            <person name="Cuming A.C."/>
            <person name="Tuskan G.A."/>
            <person name="Maumus F."/>
            <person name="Salse J."/>
            <person name="Schmutz J."/>
            <person name="Rensing S.A."/>
        </authorList>
    </citation>
    <scope>NUCLEOTIDE SEQUENCE [LARGE SCALE GENOMIC DNA]</scope>
    <source>
        <strain evidence="1 2">cv. Gransden 2004</strain>
    </source>
</reference>
<dbReference type="Gramene" id="Pp3c6_26380V3.2">
    <property type="protein sequence ID" value="Pp3c6_26380V3.2"/>
    <property type="gene ID" value="Pp3c6_26380"/>
</dbReference>
<reference evidence="1" key="3">
    <citation type="submission" date="2020-12" db="UniProtKB">
        <authorList>
            <consortium name="EnsemblPlants"/>
        </authorList>
    </citation>
    <scope>IDENTIFICATION</scope>
</reference>